<sequence length="282" mass="32056">MFSRFTGQYQSQFQEYRHPLSVRILVSGGRKWVLAIWRKTKAKAKGKGKQNGSSGANNGSSDQRLKNGWKTDDCVIRNEAKASLSNDGRSTLGQERGGIWSRNVVEDAMDWPQTSATTGALGRWWEDIEVGSSKGGYHHKCRSVRSFVLEEGSLEDIWFKHRHHNNGRTWMVSSINSDYRQKSAARLIPWVYGFLAAKIMTMRWKAGGGYVVVNGALKEERSQKGKDRWLELLFISLWSISGLYYPVSDPSVIDQGSDRKLVKPTGQRNPDEWDEEVELQII</sequence>
<dbReference type="Proteomes" id="UP000008066">
    <property type="component" value="Unassembled WGS sequence"/>
</dbReference>
<organism evidence="3">
    <name type="scientific">Chaetomium thermophilum (strain DSM 1495 / CBS 144.50 / IMI 039719)</name>
    <name type="common">Thermochaetoides thermophila</name>
    <dbReference type="NCBI Taxonomy" id="759272"/>
    <lineage>
        <taxon>Eukaryota</taxon>
        <taxon>Fungi</taxon>
        <taxon>Dikarya</taxon>
        <taxon>Ascomycota</taxon>
        <taxon>Pezizomycotina</taxon>
        <taxon>Sordariomycetes</taxon>
        <taxon>Sordariomycetidae</taxon>
        <taxon>Sordariales</taxon>
        <taxon>Chaetomiaceae</taxon>
        <taxon>Thermochaetoides</taxon>
    </lineage>
</organism>
<evidence type="ECO:0000313" key="2">
    <source>
        <dbReference type="EMBL" id="EGS17519.1"/>
    </source>
</evidence>
<dbReference type="EMBL" id="GL988047">
    <property type="protein sequence ID" value="EGS17519.1"/>
    <property type="molecule type" value="Genomic_DNA"/>
</dbReference>
<dbReference type="HOGENOM" id="CLU_986962_0_0_1"/>
<dbReference type="AlphaFoldDB" id="G0SH30"/>
<feature type="compositionally biased region" description="Low complexity" evidence="1">
    <location>
        <begin position="50"/>
        <end position="61"/>
    </location>
</feature>
<dbReference type="GeneID" id="18260887"/>
<evidence type="ECO:0000313" key="3">
    <source>
        <dbReference type="Proteomes" id="UP000008066"/>
    </source>
</evidence>
<accession>G0SH30</accession>
<dbReference type="KEGG" id="cthr:CTHT_0068490"/>
<proteinExistence type="predicted"/>
<feature type="region of interest" description="Disordered" evidence="1">
    <location>
        <begin position="43"/>
        <end position="67"/>
    </location>
</feature>
<reference evidence="2 3" key="1">
    <citation type="journal article" date="2011" name="Cell">
        <title>Insight into structure and assembly of the nuclear pore complex by utilizing the genome of a eukaryotic thermophile.</title>
        <authorList>
            <person name="Amlacher S."/>
            <person name="Sarges P."/>
            <person name="Flemming D."/>
            <person name="van Noort V."/>
            <person name="Kunze R."/>
            <person name="Devos D.P."/>
            <person name="Arumugam M."/>
            <person name="Bork P."/>
            <person name="Hurt E."/>
        </authorList>
    </citation>
    <scope>NUCLEOTIDE SEQUENCE [LARGE SCALE GENOMIC DNA]</scope>
    <source>
        <strain evidence="3">DSM 1495 / CBS 144.50 / IMI 039719</strain>
    </source>
</reference>
<keyword evidence="3" id="KW-1185">Reference proteome</keyword>
<dbReference type="RefSeq" id="XP_006697137.1">
    <property type="nucleotide sequence ID" value="XM_006697074.1"/>
</dbReference>
<gene>
    <name evidence="2" type="ORF">CTHT_0068490</name>
</gene>
<protein>
    <submittedName>
        <fullName evidence="2">Uncharacterized protein</fullName>
    </submittedName>
</protein>
<name>G0SH30_CHATD</name>
<evidence type="ECO:0000256" key="1">
    <source>
        <dbReference type="SAM" id="MobiDB-lite"/>
    </source>
</evidence>